<sequence length="60" mass="6722">MFAKRHPKDSQTMRNKFHGGGTIMLMGYFSSAGFGKLVRIEGKMTAAMYRHLLDSAPEKS</sequence>
<keyword evidence="3" id="KW-1185">Reference proteome</keyword>
<organism evidence="2 3">
    <name type="scientific">Denticeps clupeoides</name>
    <name type="common">denticle herring</name>
    <dbReference type="NCBI Taxonomy" id="299321"/>
    <lineage>
        <taxon>Eukaryota</taxon>
        <taxon>Metazoa</taxon>
        <taxon>Chordata</taxon>
        <taxon>Craniata</taxon>
        <taxon>Vertebrata</taxon>
        <taxon>Euteleostomi</taxon>
        <taxon>Actinopterygii</taxon>
        <taxon>Neopterygii</taxon>
        <taxon>Teleostei</taxon>
        <taxon>Clupei</taxon>
        <taxon>Clupeiformes</taxon>
        <taxon>Denticipitoidei</taxon>
        <taxon>Denticipitidae</taxon>
        <taxon>Denticeps</taxon>
    </lineage>
</organism>
<evidence type="ECO:0000313" key="2">
    <source>
        <dbReference type="Ensembl" id="ENSDCDP00010043855.1"/>
    </source>
</evidence>
<accession>A0AAY4DE13</accession>
<dbReference type="Gene3D" id="3.30.420.10">
    <property type="entry name" value="Ribonuclease H-like superfamily/Ribonuclease H"/>
    <property type="match status" value="1"/>
</dbReference>
<dbReference type="Proteomes" id="UP000694580">
    <property type="component" value="Chromosome 3"/>
</dbReference>
<reference evidence="2" key="2">
    <citation type="submission" date="2025-08" db="UniProtKB">
        <authorList>
            <consortium name="Ensembl"/>
        </authorList>
    </citation>
    <scope>IDENTIFICATION</scope>
</reference>
<evidence type="ECO:0000313" key="3">
    <source>
        <dbReference type="Proteomes" id="UP000694580"/>
    </source>
</evidence>
<protein>
    <submittedName>
        <fullName evidence="2">Uncharacterized protein</fullName>
    </submittedName>
</protein>
<dbReference type="InterPro" id="IPR036397">
    <property type="entry name" value="RNaseH_sf"/>
</dbReference>
<reference evidence="2" key="3">
    <citation type="submission" date="2025-09" db="UniProtKB">
        <authorList>
            <consortium name="Ensembl"/>
        </authorList>
    </citation>
    <scope>IDENTIFICATION</scope>
</reference>
<dbReference type="Ensembl" id="ENSDCDT00010053931.1">
    <property type="protein sequence ID" value="ENSDCDP00010043855.1"/>
    <property type="gene ID" value="ENSDCDG00010027281.1"/>
</dbReference>
<evidence type="ECO:0000256" key="1">
    <source>
        <dbReference type="SAM" id="Phobius"/>
    </source>
</evidence>
<keyword evidence="1" id="KW-0812">Transmembrane</keyword>
<dbReference type="GO" id="GO:0003676">
    <property type="term" value="F:nucleic acid binding"/>
    <property type="evidence" value="ECO:0007669"/>
    <property type="project" value="InterPro"/>
</dbReference>
<proteinExistence type="predicted"/>
<name>A0AAY4DE13_9TELE</name>
<keyword evidence="1" id="KW-1133">Transmembrane helix</keyword>
<keyword evidence="1" id="KW-0472">Membrane</keyword>
<feature type="transmembrane region" description="Helical" evidence="1">
    <location>
        <begin position="20"/>
        <end position="38"/>
    </location>
</feature>
<reference evidence="2 3" key="1">
    <citation type="submission" date="2020-06" db="EMBL/GenBank/DDBJ databases">
        <authorList>
            <consortium name="Wellcome Sanger Institute Data Sharing"/>
        </authorList>
    </citation>
    <scope>NUCLEOTIDE SEQUENCE [LARGE SCALE GENOMIC DNA]</scope>
</reference>
<dbReference type="AlphaFoldDB" id="A0AAY4DE13"/>